<dbReference type="InterPro" id="IPR010239">
    <property type="entry name" value="CHP02001"/>
</dbReference>
<accession>A0ABV6CYK1</accession>
<sequence length="256" mass="26899">MTSLFRKAAACCSGLLCAAAWAAPFWTSPALAQSAPLLTFEAETDRRERGLSWTDGKSTLGMSLAVPVTYDLSIDFDAFALRNSARHGGADAAVTIAPRYTIRSGGWDLDASVRGHVFVGRAGTSYVEVAGRVARTLGPVQVAAGAAFAPGQDAIGGSNLYVDGDVAAGIPGTPVTVYAGLGHTSGSGQDDPRAARLRPGGDYLDHHVGAEYAAARFAAGLRYSDTSIDRDEIDRASPWVDGHYGRRLVAYFRFTP</sequence>
<organism evidence="2 3">
    <name type="scientific">Novosphingobium soli</name>
    <dbReference type="NCBI Taxonomy" id="574956"/>
    <lineage>
        <taxon>Bacteria</taxon>
        <taxon>Pseudomonadati</taxon>
        <taxon>Pseudomonadota</taxon>
        <taxon>Alphaproteobacteria</taxon>
        <taxon>Sphingomonadales</taxon>
        <taxon>Sphingomonadaceae</taxon>
        <taxon>Novosphingobium</taxon>
    </lineage>
</organism>
<feature type="chain" id="PRO_5047380596" evidence="1">
    <location>
        <begin position="23"/>
        <end position="256"/>
    </location>
</feature>
<evidence type="ECO:0000313" key="2">
    <source>
        <dbReference type="EMBL" id="MFC0205474.1"/>
    </source>
</evidence>
<keyword evidence="3" id="KW-1185">Reference proteome</keyword>
<evidence type="ECO:0000313" key="3">
    <source>
        <dbReference type="Proteomes" id="UP001589798"/>
    </source>
</evidence>
<dbReference type="Pfam" id="PF09694">
    <property type="entry name" value="Gcw_chp"/>
    <property type="match status" value="1"/>
</dbReference>
<gene>
    <name evidence="2" type="ORF">ACFFJC_14510</name>
</gene>
<name>A0ABV6CYK1_9SPHN</name>
<dbReference type="Proteomes" id="UP001589798">
    <property type="component" value="Unassembled WGS sequence"/>
</dbReference>
<feature type="signal peptide" evidence="1">
    <location>
        <begin position="1"/>
        <end position="22"/>
    </location>
</feature>
<protein>
    <submittedName>
        <fullName evidence="2">TorF family putative porin</fullName>
    </submittedName>
</protein>
<reference evidence="2 3" key="1">
    <citation type="submission" date="2024-09" db="EMBL/GenBank/DDBJ databases">
        <authorList>
            <person name="Sun Q."/>
            <person name="Mori K."/>
        </authorList>
    </citation>
    <scope>NUCLEOTIDE SEQUENCE [LARGE SCALE GENOMIC DNA]</scope>
    <source>
        <strain evidence="2 3">CCM 7706</strain>
    </source>
</reference>
<comment type="caution">
    <text evidence="2">The sequence shown here is derived from an EMBL/GenBank/DDBJ whole genome shotgun (WGS) entry which is preliminary data.</text>
</comment>
<keyword evidence="1" id="KW-0732">Signal</keyword>
<dbReference type="EMBL" id="JBHLWK010000017">
    <property type="protein sequence ID" value="MFC0205474.1"/>
    <property type="molecule type" value="Genomic_DNA"/>
</dbReference>
<evidence type="ECO:0000256" key="1">
    <source>
        <dbReference type="SAM" id="SignalP"/>
    </source>
</evidence>
<proteinExistence type="predicted"/>
<dbReference type="RefSeq" id="WP_379488204.1">
    <property type="nucleotide sequence ID" value="NZ_JBHLWK010000017.1"/>
</dbReference>